<gene>
    <name evidence="6" type="primary">Etfb</name>
    <name evidence="6" type="ORF">CAMPRO_R13541</name>
</gene>
<dbReference type="EMBL" id="WBMV01000774">
    <property type="protein sequence ID" value="NXC24677.1"/>
    <property type="molecule type" value="Genomic_DNA"/>
</dbReference>
<feature type="non-terminal residue" evidence="6">
    <location>
        <position position="1"/>
    </location>
</feature>
<dbReference type="Pfam" id="PF01012">
    <property type="entry name" value="ETF"/>
    <property type="match status" value="1"/>
</dbReference>
<protein>
    <submittedName>
        <fullName evidence="6">ETFB protein</fullName>
    </submittedName>
</protein>
<organism evidence="6 7">
    <name type="scientific">Campylorhamphus procurvoides</name>
    <dbReference type="NCBI Taxonomy" id="190295"/>
    <lineage>
        <taxon>Eukaryota</taxon>
        <taxon>Metazoa</taxon>
        <taxon>Chordata</taxon>
        <taxon>Craniata</taxon>
        <taxon>Vertebrata</taxon>
        <taxon>Euteleostomi</taxon>
        <taxon>Archelosauria</taxon>
        <taxon>Archosauria</taxon>
        <taxon>Dinosauria</taxon>
        <taxon>Saurischia</taxon>
        <taxon>Theropoda</taxon>
        <taxon>Coelurosauria</taxon>
        <taxon>Aves</taxon>
        <taxon>Neognathae</taxon>
        <taxon>Neoaves</taxon>
        <taxon>Telluraves</taxon>
        <taxon>Australaves</taxon>
        <taxon>Passeriformes</taxon>
        <taxon>Dendrocolaptidae</taxon>
        <taxon>Campylorhamphus</taxon>
    </lineage>
</organism>
<evidence type="ECO:0000259" key="5">
    <source>
        <dbReference type="Pfam" id="PF01012"/>
    </source>
</evidence>
<dbReference type="InterPro" id="IPR014730">
    <property type="entry name" value="ETF_a/b_N"/>
</dbReference>
<dbReference type="PANTHER" id="PTHR21294">
    <property type="entry name" value="ELECTRON TRANSFER FLAVOPROTEIN BETA-SUBUNIT"/>
    <property type="match status" value="1"/>
</dbReference>
<keyword evidence="7" id="KW-1185">Reference proteome</keyword>
<evidence type="ECO:0000313" key="7">
    <source>
        <dbReference type="Proteomes" id="UP000614027"/>
    </source>
</evidence>
<dbReference type="AlphaFoldDB" id="A0A851MAL4"/>
<name>A0A851MAL4_9DEND</name>
<reference evidence="6" key="1">
    <citation type="submission" date="2019-09" db="EMBL/GenBank/DDBJ databases">
        <title>Bird 10,000 Genomes (B10K) Project - Family phase.</title>
        <authorList>
            <person name="Zhang G."/>
        </authorList>
    </citation>
    <scope>NUCLEOTIDE SEQUENCE</scope>
    <source>
        <strain evidence="6">B10K-DU-001-09</strain>
        <tissue evidence="6">Muscle</tissue>
    </source>
</reference>
<comment type="similarity">
    <text evidence="2">Belongs to the ETF beta-subunit/FixA family.</text>
</comment>
<dbReference type="Proteomes" id="UP000614027">
    <property type="component" value="Unassembled WGS sequence"/>
</dbReference>
<dbReference type="GO" id="GO:0005759">
    <property type="term" value="C:mitochondrial matrix"/>
    <property type="evidence" value="ECO:0007669"/>
    <property type="project" value="UniProtKB-SubCell"/>
</dbReference>
<feature type="non-terminal residue" evidence="6">
    <location>
        <position position="132"/>
    </location>
</feature>
<evidence type="ECO:0000256" key="3">
    <source>
        <dbReference type="ARBA" id="ARBA00022448"/>
    </source>
</evidence>
<keyword evidence="3" id="KW-0813">Transport</keyword>
<dbReference type="OrthoDB" id="276685at2759"/>
<evidence type="ECO:0000313" key="6">
    <source>
        <dbReference type="EMBL" id="NXC24677.1"/>
    </source>
</evidence>
<comment type="caution">
    <text evidence="6">The sequence shown here is derived from an EMBL/GenBank/DDBJ whole genome shotgun (WGS) entry which is preliminary data.</text>
</comment>
<comment type="subcellular location">
    <subcellularLocation>
        <location evidence="1">Mitochondrion matrix</location>
    </subcellularLocation>
</comment>
<dbReference type="InterPro" id="IPR012255">
    <property type="entry name" value="ETF_b"/>
</dbReference>
<evidence type="ECO:0000256" key="4">
    <source>
        <dbReference type="ARBA" id="ARBA00022982"/>
    </source>
</evidence>
<dbReference type="GO" id="GO:0009063">
    <property type="term" value="P:amino acid catabolic process"/>
    <property type="evidence" value="ECO:0007669"/>
    <property type="project" value="TreeGrafter"/>
</dbReference>
<dbReference type="PANTHER" id="PTHR21294:SF8">
    <property type="entry name" value="ELECTRON TRANSFER FLAVOPROTEIN SUBUNIT BETA"/>
    <property type="match status" value="1"/>
</dbReference>
<accession>A0A851MAL4</accession>
<evidence type="ECO:0000256" key="2">
    <source>
        <dbReference type="ARBA" id="ARBA00007557"/>
    </source>
</evidence>
<sequence>QAIDDDCNQTGQLLAAILDWPQGTFASRVSLEGSAVRVEREVDAGLESLQLKLPAVVTADLRLNEPRYATLPNIMKAKKKPLEVVPITELGVSGGSPRLRVLELKEPPPRAGGQKVEDVTTLVAKLRDCGRI</sequence>
<dbReference type="Gene3D" id="3.40.50.620">
    <property type="entry name" value="HUPs"/>
    <property type="match status" value="1"/>
</dbReference>
<dbReference type="GO" id="GO:0033539">
    <property type="term" value="P:fatty acid beta-oxidation using acyl-CoA dehydrogenase"/>
    <property type="evidence" value="ECO:0007669"/>
    <property type="project" value="TreeGrafter"/>
</dbReference>
<evidence type="ECO:0000256" key="1">
    <source>
        <dbReference type="ARBA" id="ARBA00004305"/>
    </source>
</evidence>
<dbReference type="InterPro" id="IPR014729">
    <property type="entry name" value="Rossmann-like_a/b/a_fold"/>
</dbReference>
<dbReference type="SUPFAM" id="SSF52402">
    <property type="entry name" value="Adenine nucleotide alpha hydrolases-like"/>
    <property type="match status" value="1"/>
</dbReference>
<dbReference type="GO" id="GO:0009055">
    <property type="term" value="F:electron transfer activity"/>
    <property type="evidence" value="ECO:0007669"/>
    <property type="project" value="InterPro"/>
</dbReference>
<keyword evidence="4" id="KW-0249">Electron transport</keyword>
<proteinExistence type="inferred from homology"/>
<feature type="domain" description="Electron transfer flavoprotein alpha/beta-subunit N-terminal" evidence="5">
    <location>
        <begin position="8"/>
        <end position="89"/>
    </location>
</feature>